<dbReference type="NCBIfam" id="TIGR01179">
    <property type="entry name" value="galE"/>
    <property type="match status" value="1"/>
</dbReference>
<dbReference type="GO" id="GO:0003978">
    <property type="term" value="F:UDP-glucose 4-epimerase activity"/>
    <property type="evidence" value="ECO:0007669"/>
    <property type="project" value="UniProtKB-UniRule"/>
</dbReference>
<keyword evidence="4 7" id="KW-0520">NAD</keyword>
<evidence type="ECO:0000256" key="6">
    <source>
        <dbReference type="ARBA" id="ARBA00023235"/>
    </source>
</evidence>
<gene>
    <name evidence="10" type="ORF">g.19930</name>
</gene>
<dbReference type="Gene3D" id="3.90.25.10">
    <property type="entry name" value="UDP-galactose 4-epimerase, domain 1"/>
    <property type="match status" value="1"/>
</dbReference>
<dbReference type="EC" id="5.1.3.2" evidence="7"/>
<reference evidence="10" key="1">
    <citation type="submission" date="2015-11" db="EMBL/GenBank/DDBJ databases">
        <title>De novo transcriptome assembly of four potential Pierce s Disease insect vectors from Arizona vineyards.</title>
        <authorList>
            <person name="Tassone E.E."/>
        </authorList>
    </citation>
    <scope>NUCLEOTIDE SEQUENCE</scope>
</reference>
<proteinExistence type="inferred from homology"/>
<dbReference type="InterPro" id="IPR036291">
    <property type="entry name" value="NAD(P)-bd_dom_sf"/>
</dbReference>
<dbReference type="CDD" id="cd05247">
    <property type="entry name" value="UDP_G4E_1_SDR_e"/>
    <property type="match status" value="1"/>
</dbReference>
<evidence type="ECO:0000256" key="7">
    <source>
        <dbReference type="RuleBase" id="RU366046"/>
    </source>
</evidence>
<feature type="region of interest" description="Disordered" evidence="8">
    <location>
        <begin position="353"/>
        <end position="384"/>
    </location>
</feature>
<organism evidence="10">
    <name type="scientific">Cuerna arida</name>
    <dbReference type="NCBI Taxonomy" id="1464854"/>
    <lineage>
        <taxon>Eukaryota</taxon>
        <taxon>Metazoa</taxon>
        <taxon>Ecdysozoa</taxon>
        <taxon>Arthropoda</taxon>
        <taxon>Hexapoda</taxon>
        <taxon>Insecta</taxon>
        <taxon>Pterygota</taxon>
        <taxon>Neoptera</taxon>
        <taxon>Paraneoptera</taxon>
        <taxon>Hemiptera</taxon>
        <taxon>Auchenorrhyncha</taxon>
        <taxon>Membracoidea</taxon>
        <taxon>Cicadellidae</taxon>
        <taxon>Cicadellinae</taxon>
        <taxon>Proconiini</taxon>
        <taxon>Cuerna</taxon>
    </lineage>
</organism>
<feature type="domain" description="NAD(P)-binding" evidence="9">
    <location>
        <begin position="12"/>
        <end position="340"/>
    </location>
</feature>
<dbReference type="Gene3D" id="3.40.50.720">
    <property type="entry name" value="NAD(P)-binding Rossmann-like Domain"/>
    <property type="match status" value="1"/>
</dbReference>
<keyword evidence="7" id="KW-0119">Carbohydrate metabolism</keyword>
<dbReference type="PANTHER" id="PTHR43725:SF31">
    <property type="entry name" value="UDP-GLUCOSE 4-EPIMERASE"/>
    <property type="match status" value="1"/>
</dbReference>
<evidence type="ECO:0000256" key="5">
    <source>
        <dbReference type="ARBA" id="ARBA00023144"/>
    </source>
</evidence>
<dbReference type="UniPathway" id="UPA00214"/>
<dbReference type="PRINTS" id="PR01713">
    <property type="entry name" value="NUCEPIMERASE"/>
</dbReference>
<evidence type="ECO:0000256" key="8">
    <source>
        <dbReference type="SAM" id="MobiDB-lite"/>
    </source>
</evidence>
<dbReference type="PANTHER" id="PTHR43725">
    <property type="entry name" value="UDP-GLUCOSE 4-EPIMERASE"/>
    <property type="match status" value="1"/>
</dbReference>
<dbReference type="SUPFAM" id="SSF51735">
    <property type="entry name" value="NAD(P)-binding Rossmann-fold domains"/>
    <property type="match status" value="1"/>
</dbReference>
<comment type="catalytic activity">
    <reaction evidence="7">
        <text>UDP-alpha-D-glucose = UDP-alpha-D-galactose</text>
        <dbReference type="Rhea" id="RHEA:22168"/>
        <dbReference type="ChEBI" id="CHEBI:58885"/>
        <dbReference type="ChEBI" id="CHEBI:66914"/>
        <dbReference type="EC" id="5.1.3.2"/>
    </reaction>
</comment>
<dbReference type="AlphaFoldDB" id="A0A1B6F1N9"/>
<dbReference type="InterPro" id="IPR005886">
    <property type="entry name" value="UDP_G4E"/>
</dbReference>
<protein>
    <recommendedName>
        <fullName evidence="7">UDP-glucose 4-epimerase</fullName>
        <ecNumber evidence="7">5.1.3.2</ecNumber>
    </recommendedName>
</protein>
<comment type="catalytic activity">
    <reaction evidence="1">
        <text>UDP-N-acetyl-alpha-D-glucosamine = UDP-N-acetyl-alpha-D-galactosamine</text>
        <dbReference type="Rhea" id="RHEA:20517"/>
        <dbReference type="ChEBI" id="CHEBI:57705"/>
        <dbReference type="ChEBI" id="CHEBI:67138"/>
        <dbReference type="EC" id="5.1.3.7"/>
    </reaction>
</comment>
<comment type="similarity">
    <text evidence="7">Belongs to the NAD(P)-dependent epimerase/dehydratase family.</text>
</comment>
<evidence type="ECO:0000256" key="3">
    <source>
        <dbReference type="ARBA" id="ARBA00002760"/>
    </source>
</evidence>
<comment type="function">
    <text evidence="3">Catalyzes two distinct but analogous reactions: the reversible epimerization of UDP-glucose to UDP-galactose and the reversible epimerization of UDP-N-acetylglucosamine to UDP-N-acetylgalactosamine. The reaction with UDP-Gal plays a critical role in the Leloir pathway of galactose catabolism in which galactose is converted to the glycolytic intermediate glucose 6-phosphate. It contributes to the catabolism of dietary galactose and enables the endogenous biosynthesis of both UDP-Gal and UDP-GalNAc when exogenous sources are limited. Both UDP-sugar interconversions are important in the synthesis of glycoproteins and glycolipids.</text>
</comment>
<comment type="cofactor">
    <cofactor evidence="2 7">
        <name>NAD(+)</name>
        <dbReference type="ChEBI" id="CHEBI:57540"/>
    </cofactor>
</comment>
<evidence type="ECO:0000256" key="2">
    <source>
        <dbReference type="ARBA" id="ARBA00001911"/>
    </source>
</evidence>
<dbReference type="NCBIfam" id="NF007956">
    <property type="entry name" value="PRK10675.1"/>
    <property type="match status" value="1"/>
</dbReference>
<name>A0A1B6F1N9_9HEMI</name>
<dbReference type="EMBL" id="GECZ01025629">
    <property type="protein sequence ID" value="JAS44140.1"/>
    <property type="molecule type" value="Transcribed_RNA"/>
</dbReference>
<evidence type="ECO:0000259" key="9">
    <source>
        <dbReference type="Pfam" id="PF16363"/>
    </source>
</evidence>
<dbReference type="GO" id="GO:0003974">
    <property type="term" value="F:UDP-N-acetylglucosamine 4-epimerase activity"/>
    <property type="evidence" value="ECO:0007669"/>
    <property type="project" value="UniProtKB-EC"/>
</dbReference>
<evidence type="ECO:0000256" key="4">
    <source>
        <dbReference type="ARBA" id="ARBA00023027"/>
    </source>
</evidence>
<sequence length="384" mass="42869">MALRRIEWETVFVTGGAGYIGSHCIVELLNAGYKVIAIDNFANSVNGNGEAPSLKRVEKITGKKVTFYQCDLLDRPRLAEIFDNHKIDCVIHFAAMKAVGESMQLPLLYYKNNLVGTINLLEVMEEHSCCNLVFSSSCTVYGNPESLPITETHPTGNVTNVYGRTKYFIEEMLKDIIKADGHKWRIISLRYFNPVGAHQSGLIGEDPTKAFTNLMPYMAQVAIGKKPYLTIYGDDYDTIDGTGVRDYVHVMDLASGHVAAVQKLEADNRIGLQMYNLGTGRGVSVLELLKMFEDVTGTKVAYKVEDRREGDIVSMYANSDKACLELGWEAKYNLRQMCEDFWRWQTMNPNGYRTESESKCNGSTSSNGIENKATLSNGIETNGH</sequence>
<evidence type="ECO:0000256" key="1">
    <source>
        <dbReference type="ARBA" id="ARBA00000014"/>
    </source>
</evidence>
<evidence type="ECO:0000313" key="10">
    <source>
        <dbReference type="EMBL" id="JAS44140.1"/>
    </source>
</evidence>
<keyword evidence="6 7" id="KW-0413">Isomerase</keyword>
<dbReference type="InterPro" id="IPR016040">
    <property type="entry name" value="NAD(P)-bd_dom"/>
</dbReference>
<comment type="pathway">
    <text evidence="7">Carbohydrate metabolism; galactose metabolism.</text>
</comment>
<keyword evidence="5" id="KW-0299">Galactose metabolism</keyword>
<comment type="subunit">
    <text evidence="7">Homodimer.</text>
</comment>
<dbReference type="GO" id="GO:0033499">
    <property type="term" value="P:galactose catabolic process via UDP-galactose, Leloir pathway"/>
    <property type="evidence" value="ECO:0007669"/>
    <property type="project" value="TreeGrafter"/>
</dbReference>
<dbReference type="Pfam" id="PF16363">
    <property type="entry name" value="GDP_Man_Dehyd"/>
    <property type="match status" value="1"/>
</dbReference>
<accession>A0A1B6F1N9</accession>
<dbReference type="GO" id="GO:0005829">
    <property type="term" value="C:cytosol"/>
    <property type="evidence" value="ECO:0007669"/>
    <property type="project" value="TreeGrafter"/>
</dbReference>